<keyword evidence="2" id="KW-1162">Viral penetration into host cytoplasm</keyword>
<dbReference type="EMBL" id="BK014878">
    <property type="protein sequence ID" value="DAD80019.1"/>
    <property type="molecule type" value="Genomic_DNA"/>
</dbReference>
<dbReference type="Gene3D" id="3.30.1120.70">
    <property type="match status" value="1"/>
</dbReference>
<dbReference type="InterPro" id="IPR006944">
    <property type="entry name" value="Phage/GTA_portal"/>
</dbReference>
<evidence type="ECO:0000256" key="1">
    <source>
        <dbReference type="ARBA" id="ARBA00022950"/>
    </source>
</evidence>
<sequence>MRMIFRNKTPTGSEVESDLRNPADWLLNLFNNRGNNVTEESAISTSEVYSSVKVLADDLAKYPLNLLYDNKGTVEKAKNHSVYSLLKDQPNKNMTSFEWKHLVMTQLNLWGNSYHYLEIGRNGQVKEIVPLDPRVTSVLYHAETNTVTYRTTYKGKQVILNSDELLHFKNLSINGLIGRSPVQVLRESIQGNQKGREMASNLFKREGIPLAILKSTRTPLTAENKETVAESWKKHLENNNVAILNPDIDYQSVGIPQSDAQFIQTMKYNKAEIASIFKVPPYKYGDYSGLTHSNALSQSMDYVKNVMLPYVTNIEAELNTKILTDLDRKRGYYFKFNMEAELRADQKSRAEFYEKMQHVGVYTINDILRSEDMSTIDNEYGDMRFMSLNYAPIDTIKEYQMWKAGARGNEQLEDESLK</sequence>
<dbReference type="Gene3D" id="1.20.1270.210">
    <property type="match status" value="1"/>
</dbReference>
<evidence type="ECO:0000313" key="4">
    <source>
        <dbReference type="EMBL" id="DAD80019.1"/>
    </source>
</evidence>
<keyword evidence="1" id="KW-1188">Viral release from host cell</keyword>
<keyword evidence="1" id="KW-0118">Viral capsid assembly</keyword>
<dbReference type="InterPro" id="IPR006427">
    <property type="entry name" value="Portal_HK97"/>
</dbReference>
<name>A0A8S5MDL0_9CAUD</name>
<evidence type="ECO:0000256" key="2">
    <source>
        <dbReference type="ARBA" id="ARBA00023009"/>
    </source>
</evidence>
<keyword evidence="3" id="KW-0231">Viral genome packaging</keyword>
<keyword evidence="2" id="KW-1160">Virus entry into host cell</keyword>
<protein>
    <submittedName>
        <fullName evidence="4">Portal protein</fullName>
    </submittedName>
</protein>
<keyword evidence="2" id="KW-1171">Viral genome ejection through host cell envelope</keyword>
<accession>A0A8S5MDL0</accession>
<evidence type="ECO:0000256" key="3">
    <source>
        <dbReference type="ARBA" id="ARBA00023219"/>
    </source>
</evidence>
<proteinExistence type="predicted"/>
<organism evidence="4">
    <name type="scientific">Siphoviridae sp. cti6f5</name>
    <dbReference type="NCBI Taxonomy" id="2826430"/>
    <lineage>
        <taxon>Viruses</taxon>
        <taxon>Duplodnaviria</taxon>
        <taxon>Heunggongvirae</taxon>
        <taxon>Uroviricota</taxon>
        <taxon>Caudoviricetes</taxon>
    </lineage>
</organism>
<dbReference type="NCBIfam" id="TIGR01537">
    <property type="entry name" value="portal_HK97"/>
    <property type="match status" value="1"/>
</dbReference>
<dbReference type="Gene3D" id="3.40.140.120">
    <property type="match status" value="1"/>
</dbReference>
<dbReference type="Pfam" id="PF04860">
    <property type="entry name" value="Phage_portal"/>
    <property type="match status" value="1"/>
</dbReference>
<reference evidence="4" key="1">
    <citation type="journal article" date="2021" name="Proc. Natl. Acad. Sci. U.S.A.">
        <title>A Catalog of Tens of Thousands of Viruses from Human Metagenomes Reveals Hidden Associations with Chronic Diseases.</title>
        <authorList>
            <person name="Tisza M.J."/>
            <person name="Buck C.B."/>
        </authorList>
    </citation>
    <scope>NUCLEOTIDE SEQUENCE</scope>
    <source>
        <strain evidence="4">Cti6f5</strain>
    </source>
</reference>